<protein>
    <submittedName>
        <fullName evidence="1">Uncharacterized protein</fullName>
    </submittedName>
</protein>
<gene>
    <name evidence="1" type="ORF">E2R54_04095</name>
</gene>
<dbReference type="Proteomes" id="UP000295633">
    <property type="component" value="Unassembled WGS sequence"/>
</dbReference>
<dbReference type="AlphaFoldDB" id="A0A4R5YQ94"/>
<evidence type="ECO:0000313" key="2">
    <source>
        <dbReference type="Proteomes" id="UP000295633"/>
    </source>
</evidence>
<proteinExistence type="predicted"/>
<reference evidence="1 2" key="1">
    <citation type="submission" date="2019-03" db="EMBL/GenBank/DDBJ databases">
        <title>Genome Sequencing and Assembly of Various Microbes Isolated from Partially Reclaimed Soil and Acid Mine Drainage (AMD) Site.</title>
        <authorList>
            <person name="Steinbock B."/>
            <person name="Bechtold R."/>
            <person name="Sevigny J.L."/>
            <person name="Thomas D."/>
            <person name="Cuthill L.R."/>
            <person name="Aveiro Johannsen E.J."/>
            <person name="Thomas K."/>
            <person name="Ghosh A."/>
        </authorList>
    </citation>
    <scope>NUCLEOTIDE SEQUENCE [LARGE SCALE GENOMIC DNA]</scope>
    <source>
        <strain evidence="1 2">F-B2</strain>
    </source>
</reference>
<sequence>MTTGPDWTIRIPGSKADRLTAHQQALLGQVEAELPARRGETYDVSELEARVTPIVRELVRSGLTAERIADNSRLRPAFVTRITGRGA</sequence>
<organism evidence="1 2">
    <name type="scientific">Microbacterium oleivorans</name>
    <dbReference type="NCBI Taxonomy" id="273677"/>
    <lineage>
        <taxon>Bacteria</taxon>
        <taxon>Bacillati</taxon>
        <taxon>Actinomycetota</taxon>
        <taxon>Actinomycetes</taxon>
        <taxon>Micrococcales</taxon>
        <taxon>Microbacteriaceae</taxon>
        <taxon>Microbacterium</taxon>
    </lineage>
</organism>
<comment type="caution">
    <text evidence="1">The sequence shown here is derived from an EMBL/GenBank/DDBJ whole genome shotgun (WGS) entry which is preliminary data.</text>
</comment>
<evidence type="ECO:0000313" key="1">
    <source>
        <dbReference type="EMBL" id="TDL45640.1"/>
    </source>
</evidence>
<dbReference type="EMBL" id="SMZX01000001">
    <property type="protein sequence ID" value="TDL45640.1"/>
    <property type="molecule type" value="Genomic_DNA"/>
</dbReference>
<accession>A0A4R5YQ94</accession>
<name>A0A4R5YQ94_9MICO</name>
<dbReference type="RefSeq" id="WP_133398786.1">
    <property type="nucleotide sequence ID" value="NZ_SMZX01000001.1"/>
</dbReference>